<sequence>MGKHSHKRKHLEVFSSSSSSTSPPRSHSPSWLDQRREEEAHIKRLIKDTLLEMRAEDKRNILPTAVSPSSSEEEGLGPEDLTGKYISKDKLPILVHNVKSNKGFQEDEAPESSSLALLHQFHSSTPVDVPVHSCICDDHYREWHDPDKILMPCFMAKICPLQFYSNDSILVDAFVTSLVGSTSLADEMILHDPTDKTKDGSLKKVYSGSHAPLWDGIYGTHVAQSLILNLKTLYRALDESSDISGVLDMIEHQVEFLSDISFDVVRAIVLSKGVLVWLLVTIWF</sequence>
<organism evidence="2 3">
    <name type="scientific">Pleurodeles waltl</name>
    <name type="common">Iberian ribbed newt</name>
    <dbReference type="NCBI Taxonomy" id="8319"/>
    <lineage>
        <taxon>Eukaryota</taxon>
        <taxon>Metazoa</taxon>
        <taxon>Chordata</taxon>
        <taxon>Craniata</taxon>
        <taxon>Vertebrata</taxon>
        <taxon>Euteleostomi</taxon>
        <taxon>Amphibia</taxon>
        <taxon>Batrachia</taxon>
        <taxon>Caudata</taxon>
        <taxon>Salamandroidea</taxon>
        <taxon>Salamandridae</taxon>
        <taxon>Pleurodelinae</taxon>
        <taxon>Pleurodeles</taxon>
    </lineage>
</organism>
<comment type="caution">
    <text evidence="2">The sequence shown here is derived from an EMBL/GenBank/DDBJ whole genome shotgun (WGS) entry which is preliminary data.</text>
</comment>
<proteinExistence type="predicted"/>
<feature type="region of interest" description="Disordered" evidence="1">
    <location>
        <begin position="1"/>
        <end position="36"/>
    </location>
</feature>
<dbReference type="Gene3D" id="1.10.287.3160">
    <property type="match status" value="1"/>
</dbReference>
<name>A0AAV7KV04_PLEWA</name>
<dbReference type="AlphaFoldDB" id="A0AAV7KV04"/>
<feature type="compositionally biased region" description="Basic residues" evidence="1">
    <location>
        <begin position="1"/>
        <end position="10"/>
    </location>
</feature>
<feature type="compositionally biased region" description="Low complexity" evidence="1">
    <location>
        <begin position="15"/>
        <end position="30"/>
    </location>
</feature>
<accession>A0AAV7KV04</accession>
<feature type="region of interest" description="Disordered" evidence="1">
    <location>
        <begin position="61"/>
        <end position="81"/>
    </location>
</feature>
<keyword evidence="3" id="KW-1185">Reference proteome</keyword>
<dbReference type="Proteomes" id="UP001066276">
    <property type="component" value="Chromosome 12"/>
</dbReference>
<gene>
    <name evidence="2" type="ORF">NDU88_003455</name>
</gene>
<reference evidence="2" key="1">
    <citation type="journal article" date="2022" name="bioRxiv">
        <title>Sequencing and chromosome-scale assembly of the giantPleurodeles waltlgenome.</title>
        <authorList>
            <person name="Brown T."/>
            <person name="Elewa A."/>
            <person name="Iarovenko S."/>
            <person name="Subramanian E."/>
            <person name="Araus A.J."/>
            <person name="Petzold A."/>
            <person name="Susuki M."/>
            <person name="Suzuki K.-i.T."/>
            <person name="Hayashi T."/>
            <person name="Toyoda A."/>
            <person name="Oliveira C."/>
            <person name="Osipova E."/>
            <person name="Leigh N.D."/>
            <person name="Simon A."/>
            <person name="Yun M.H."/>
        </authorList>
    </citation>
    <scope>NUCLEOTIDE SEQUENCE</scope>
    <source>
        <strain evidence="2">20211129_DDA</strain>
        <tissue evidence="2">Liver</tissue>
    </source>
</reference>
<evidence type="ECO:0000313" key="3">
    <source>
        <dbReference type="Proteomes" id="UP001066276"/>
    </source>
</evidence>
<evidence type="ECO:0000313" key="2">
    <source>
        <dbReference type="EMBL" id="KAJ1083296.1"/>
    </source>
</evidence>
<protein>
    <submittedName>
        <fullName evidence="2">Uncharacterized protein</fullName>
    </submittedName>
</protein>
<evidence type="ECO:0000256" key="1">
    <source>
        <dbReference type="SAM" id="MobiDB-lite"/>
    </source>
</evidence>
<dbReference type="EMBL" id="JANPWB010000016">
    <property type="protein sequence ID" value="KAJ1083296.1"/>
    <property type="molecule type" value="Genomic_DNA"/>
</dbReference>